<dbReference type="InterPro" id="IPR000873">
    <property type="entry name" value="AMP-dep_synth/lig_dom"/>
</dbReference>
<dbReference type="PANTHER" id="PTHR36932:SF1">
    <property type="entry name" value="CAPSULAR POLYSACCHARIDE BIOSYNTHESIS PROTEIN"/>
    <property type="match status" value="1"/>
</dbReference>
<evidence type="ECO:0000259" key="1">
    <source>
        <dbReference type="Pfam" id="PF00501"/>
    </source>
</evidence>
<keyword evidence="3" id="KW-1185">Reference proteome</keyword>
<protein>
    <submittedName>
        <fullName evidence="2">AMP-binding protein</fullName>
    </submittedName>
</protein>
<dbReference type="Pfam" id="PF00501">
    <property type="entry name" value="AMP-binding"/>
    <property type="match status" value="1"/>
</dbReference>
<reference evidence="2 3" key="1">
    <citation type="submission" date="2021-06" db="EMBL/GenBank/DDBJ databases">
        <title>Clostridia strains as spoilage organisms.</title>
        <authorList>
            <person name="Wambui J."/>
            <person name="Stephan R."/>
            <person name="Stevens M.J.A."/>
        </authorList>
    </citation>
    <scope>NUCLEOTIDE SEQUENCE [LARGE SCALE GENOMIC DNA]</scope>
    <source>
        <strain evidence="2 3">DSM 14204</strain>
    </source>
</reference>
<dbReference type="Proteomes" id="UP000776252">
    <property type="component" value="Unassembled WGS sequence"/>
</dbReference>
<evidence type="ECO:0000313" key="2">
    <source>
        <dbReference type="EMBL" id="MBU3159852.1"/>
    </source>
</evidence>
<dbReference type="PANTHER" id="PTHR36932">
    <property type="entry name" value="CAPSULAR POLYSACCHARIDE BIOSYNTHESIS PROTEIN"/>
    <property type="match status" value="1"/>
</dbReference>
<comment type="caution">
    <text evidence="2">The sequence shown here is derived from an EMBL/GenBank/DDBJ whole genome shotgun (WGS) entry which is preliminary data.</text>
</comment>
<name>A0ABS6BVI6_9CLOT</name>
<dbReference type="RefSeq" id="WP_216148129.1">
    <property type="nucleotide sequence ID" value="NZ_JAHLDV010000015.1"/>
</dbReference>
<organism evidence="2 3">
    <name type="scientific">Clostridium frigoris</name>
    <dbReference type="NCBI Taxonomy" id="205327"/>
    <lineage>
        <taxon>Bacteria</taxon>
        <taxon>Bacillati</taxon>
        <taxon>Bacillota</taxon>
        <taxon>Clostridia</taxon>
        <taxon>Eubacteriales</taxon>
        <taxon>Clostridiaceae</taxon>
        <taxon>Clostridium</taxon>
    </lineage>
</organism>
<accession>A0ABS6BVI6</accession>
<dbReference type="InterPro" id="IPR053158">
    <property type="entry name" value="CapK_Type1_Caps_Biosynth"/>
</dbReference>
<sequence length="470" mass="54781">MAVIDFIKKVYIHVPIRLINLAAPIYYLIPDSIRYGSTFKKQKKFLKTKEFLSESEQANITNQNFVELINYCYQNVPYYHELFDNNGLKVDTFKTVSDIKRIPFLTKEILRERMDDLIADGTDRNKLLLITSSGTTGTPIGVYVDHDSTMIEWAYTLHIWRRVGYKLNSSRVVLRGKHFREEIIKGKCWQYDALRRELSCNIHDMCEDNLEQYCVAIEKYKPEFIHGYPSAIYTLCLYIKKRGLEHQFKAVLAVSETIITEQRKIIEEVLKTRIFAFYGHSERLIMAGECEYSNKYHVEPQYGIAEIVDENGEIITNNTVGELVATGFSNRSMPLLRYKTGDLANWSEQQHCECNRHYKLIEQVLGRKKEVLINKVGIPVLLTSMHYEFFEEHVKQFKFYQEEIGKVKLIATVDMNYSDEDEKSILKTLEGDTRGSIDFEVVIVNELSAKSSGKREMVIQKLDTRQMGIR</sequence>
<dbReference type="EMBL" id="JAHLDV010000015">
    <property type="protein sequence ID" value="MBU3159852.1"/>
    <property type="molecule type" value="Genomic_DNA"/>
</dbReference>
<gene>
    <name evidence="2" type="ORF">KPL37_08820</name>
</gene>
<feature type="domain" description="AMP-dependent synthetase/ligase" evidence="1">
    <location>
        <begin position="125"/>
        <end position="327"/>
    </location>
</feature>
<proteinExistence type="predicted"/>
<evidence type="ECO:0000313" key="3">
    <source>
        <dbReference type="Proteomes" id="UP000776252"/>
    </source>
</evidence>